<dbReference type="AlphaFoldDB" id="A0A5N7CE35"/>
<evidence type="ECO:0000313" key="2">
    <source>
        <dbReference type="EMBL" id="KAE8392415.1"/>
    </source>
</evidence>
<dbReference type="EMBL" id="ML735237">
    <property type="protein sequence ID" value="KAE8392415.1"/>
    <property type="molecule type" value="Genomic_DNA"/>
</dbReference>
<reference evidence="2" key="1">
    <citation type="submission" date="2019-04" db="EMBL/GenBank/DDBJ databases">
        <title>Friends and foes A comparative genomics studyof 23 Aspergillus species from section Flavi.</title>
        <authorList>
            <consortium name="DOE Joint Genome Institute"/>
            <person name="Kjaerbolling I."/>
            <person name="Vesth T."/>
            <person name="Frisvad J.C."/>
            <person name="Nybo J.L."/>
            <person name="Theobald S."/>
            <person name="Kildgaard S."/>
            <person name="Isbrandt T."/>
            <person name="Kuo A."/>
            <person name="Sato A."/>
            <person name="Lyhne E.K."/>
            <person name="Kogle M.E."/>
            <person name="Wiebenga A."/>
            <person name="Kun R.S."/>
            <person name="Lubbers R.J."/>
            <person name="Makela M.R."/>
            <person name="Barry K."/>
            <person name="Chovatia M."/>
            <person name="Clum A."/>
            <person name="Daum C."/>
            <person name="Haridas S."/>
            <person name="He G."/>
            <person name="LaButti K."/>
            <person name="Lipzen A."/>
            <person name="Mondo S."/>
            <person name="Riley R."/>
            <person name="Salamov A."/>
            <person name="Simmons B.A."/>
            <person name="Magnuson J.K."/>
            <person name="Henrissat B."/>
            <person name="Mortensen U.H."/>
            <person name="Larsen T.O."/>
            <person name="Devries R.P."/>
            <person name="Grigoriev I.V."/>
            <person name="Machida M."/>
            <person name="Baker S.E."/>
            <person name="Andersen M.R."/>
        </authorList>
    </citation>
    <scope>NUCLEOTIDE SEQUENCE [LARGE SCALE GENOMIC DNA]</scope>
    <source>
        <strain evidence="2">IBT 14317</strain>
    </source>
</reference>
<name>A0A5N7CE35_PETAA</name>
<sequence length="61" mass="6756">MTSMGAKWKRNIMACQSGNLGFKASAIPPVPLFRITVTHIKLSVAASFVPAPFLFFLYLIR</sequence>
<feature type="transmembrane region" description="Helical" evidence="1">
    <location>
        <begin position="42"/>
        <end position="60"/>
    </location>
</feature>
<proteinExistence type="predicted"/>
<evidence type="ECO:0000256" key="1">
    <source>
        <dbReference type="SAM" id="Phobius"/>
    </source>
</evidence>
<dbReference type="Proteomes" id="UP000326877">
    <property type="component" value="Unassembled WGS sequence"/>
</dbReference>
<accession>A0A5N7CE35</accession>
<protein>
    <submittedName>
        <fullName evidence="2">Uncharacterized protein</fullName>
    </submittedName>
</protein>
<keyword evidence="1" id="KW-0812">Transmembrane</keyword>
<keyword evidence="1" id="KW-1133">Transmembrane helix</keyword>
<gene>
    <name evidence="2" type="ORF">BDV23DRAFT_55281</name>
</gene>
<keyword evidence="1" id="KW-0472">Membrane</keyword>
<organism evidence="2">
    <name type="scientific">Petromyces alliaceus</name>
    <name type="common">Aspergillus alliaceus</name>
    <dbReference type="NCBI Taxonomy" id="209559"/>
    <lineage>
        <taxon>Eukaryota</taxon>
        <taxon>Fungi</taxon>
        <taxon>Dikarya</taxon>
        <taxon>Ascomycota</taxon>
        <taxon>Pezizomycotina</taxon>
        <taxon>Eurotiomycetes</taxon>
        <taxon>Eurotiomycetidae</taxon>
        <taxon>Eurotiales</taxon>
        <taxon>Aspergillaceae</taxon>
        <taxon>Aspergillus</taxon>
        <taxon>Aspergillus subgen. Circumdati</taxon>
    </lineage>
</organism>